<sequence length="225" mass="26204">MNTKFELDEDFEWFLEQFGYPTFSQGVTNKTIKKFQGKLPDRLLTYWQEYGFCGFMDGLFWIVNPDDYEDVLEAWLGDTEIVEQDAYYVIARSAFGELYLWGANNGFKYIIDTNNGWVIEKKGDKKNIAKGNIDDAIQLFFYLKRPESIDIEDSEDKPLFNRCKVMHKPLAYDEMYAFEPTLFLGGEPKLESTTKVNIFAHLSMLASFDQKELLDKDGLIQKAFS</sequence>
<comment type="caution">
    <text evidence="3">The sequence shown here is derived from an EMBL/GenBank/DDBJ whole genome shotgun (WGS) entry which is preliminary data.</text>
</comment>
<accession>A0ABT9FIW9</accession>
<protein>
    <submittedName>
        <fullName evidence="3">GAD-like domain-containing protein</fullName>
    </submittedName>
</protein>
<feature type="domain" description="GAD-related" evidence="1">
    <location>
        <begin position="11"/>
        <end position="112"/>
    </location>
</feature>
<dbReference type="Pfam" id="PF08906">
    <property type="entry name" value="T6SS_Tdi1_C"/>
    <property type="match status" value="1"/>
</dbReference>
<dbReference type="Proteomes" id="UP001177212">
    <property type="component" value="Unassembled WGS sequence"/>
</dbReference>
<feature type="domain" description="T6SS immunity protein Tdi1 C-terminal" evidence="2">
    <location>
        <begin position="135"/>
        <end position="208"/>
    </location>
</feature>
<evidence type="ECO:0000313" key="3">
    <source>
        <dbReference type="EMBL" id="MDP2566745.1"/>
    </source>
</evidence>
<keyword evidence="4" id="KW-1185">Reference proteome</keyword>
<dbReference type="InterPro" id="IPR014983">
    <property type="entry name" value="GAD-rel"/>
</dbReference>
<dbReference type="Pfam" id="PF08887">
    <property type="entry name" value="GAD-like"/>
    <property type="match status" value="1"/>
</dbReference>
<evidence type="ECO:0000259" key="1">
    <source>
        <dbReference type="Pfam" id="PF08887"/>
    </source>
</evidence>
<reference evidence="3" key="1">
    <citation type="submission" date="2023-07" db="EMBL/GenBank/DDBJ databases">
        <title>Genome content predicts the carbon catabolic preferences of heterotrophic bacteria.</title>
        <authorList>
            <person name="Gralka M."/>
        </authorList>
    </citation>
    <scope>NUCLEOTIDE SEQUENCE</scope>
    <source>
        <strain evidence="3">4G09</strain>
    </source>
</reference>
<evidence type="ECO:0000313" key="4">
    <source>
        <dbReference type="Proteomes" id="UP001177212"/>
    </source>
</evidence>
<organism evidence="3 4">
    <name type="scientific">Pseudoalteromonas marina</name>
    <dbReference type="NCBI Taxonomy" id="267375"/>
    <lineage>
        <taxon>Bacteria</taxon>
        <taxon>Pseudomonadati</taxon>
        <taxon>Pseudomonadota</taxon>
        <taxon>Gammaproteobacteria</taxon>
        <taxon>Alteromonadales</taxon>
        <taxon>Pseudoalteromonadaceae</taxon>
        <taxon>Pseudoalteromonas</taxon>
    </lineage>
</organism>
<proteinExistence type="predicted"/>
<name>A0ABT9FIW9_9GAMM</name>
<gene>
    <name evidence="3" type="ORF">Q8W34_19040</name>
</gene>
<dbReference type="EMBL" id="JAUYVT010000025">
    <property type="protein sequence ID" value="MDP2566745.1"/>
    <property type="molecule type" value="Genomic_DNA"/>
</dbReference>
<dbReference type="InterPro" id="IPR015002">
    <property type="entry name" value="T6SS_Tdi1_C"/>
</dbReference>
<dbReference type="RefSeq" id="WP_305473252.1">
    <property type="nucleotide sequence ID" value="NZ_JAUYVT010000025.1"/>
</dbReference>
<evidence type="ECO:0000259" key="2">
    <source>
        <dbReference type="Pfam" id="PF08906"/>
    </source>
</evidence>